<organism evidence="1 2">
    <name type="scientific">Kingdonia uniflora</name>
    <dbReference type="NCBI Taxonomy" id="39325"/>
    <lineage>
        <taxon>Eukaryota</taxon>
        <taxon>Viridiplantae</taxon>
        <taxon>Streptophyta</taxon>
        <taxon>Embryophyta</taxon>
        <taxon>Tracheophyta</taxon>
        <taxon>Spermatophyta</taxon>
        <taxon>Magnoliopsida</taxon>
        <taxon>Ranunculales</taxon>
        <taxon>Circaeasteraceae</taxon>
        <taxon>Kingdonia</taxon>
    </lineage>
</organism>
<dbReference type="AlphaFoldDB" id="A0A7J7NER1"/>
<dbReference type="EMBL" id="JACGCM010000816">
    <property type="protein sequence ID" value="KAF6165739.1"/>
    <property type="molecule type" value="Genomic_DNA"/>
</dbReference>
<comment type="caution">
    <text evidence="1">The sequence shown here is derived from an EMBL/GenBank/DDBJ whole genome shotgun (WGS) entry which is preliminary data.</text>
</comment>
<keyword evidence="2" id="KW-1185">Reference proteome</keyword>
<proteinExistence type="predicted"/>
<dbReference type="Pfam" id="PF14009">
    <property type="entry name" value="PADRE"/>
    <property type="match status" value="1"/>
</dbReference>
<sequence length="84" mass="9534">MLDNPGQFFCDFDSLKVSQRISRVGADEELGRHRMYILLPIDMLYSVLTDEEIGFLSYRTSKAMKHGVVSNHLGKIFPVLGSEL</sequence>
<dbReference type="OrthoDB" id="771105at2759"/>
<evidence type="ECO:0000313" key="2">
    <source>
        <dbReference type="Proteomes" id="UP000541444"/>
    </source>
</evidence>
<gene>
    <name evidence="1" type="ORF">GIB67_012636</name>
</gene>
<evidence type="ECO:0000313" key="1">
    <source>
        <dbReference type="EMBL" id="KAF6165739.1"/>
    </source>
</evidence>
<name>A0A7J7NER1_9MAGN</name>
<dbReference type="Proteomes" id="UP000541444">
    <property type="component" value="Unassembled WGS sequence"/>
</dbReference>
<dbReference type="InterPro" id="IPR025322">
    <property type="entry name" value="PADRE_dom"/>
</dbReference>
<accession>A0A7J7NER1</accession>
<reference evidence="1 2" key="1">
    <citation type="journal article" date="2020" name="IScience">
        <title>Genome Sequencing of the Endangered Kingdonia uniflora (Circaeasteraceae, Ranunculales) Reveals Potential Mechanisms of Evolutionary Specialization.</title>
        <authorList>
            <person name="Sun Y."/>
            <person name="Deng T."/>
            <person name="Zhang A."/>
            <person name="Moore M.J."/>
            <person name="Landis J.B."/>
            <person name="Lin N."/>
            <person name="Zhang H."/>
            <person name="Zhang X."/>
            <person name="Huang J."/>
            <person name="Zhang X."/>
            <person name="Sun H."/>
            <person name="Wang H."/>
        </authorList>
    </citation>
    <scope>NUCLEOTIDE SEQUENCE [LARGE SCALE GENOMIC DNA]</scope>
    <source>
        <strain evidence="1">TB1705</strain>
        <tissue evidence="1">Leaf</tissue>
    </source>
</reference>
<protein>
    <submittedName>
        <fullName evidence="1">Uncharacterized protein</fullName>
    </submittedName>
</protein>